<evidence type="ECO:0000256" key="4">
    <source>
        <dbReference type="SAM" id="MobiDB-lite"/>
    </source>
</evidence>
<keyword evidence="2" id="KW-0677">Repeat</keyword>
<proteinExistence type="predicted"/>
<dbReference type="PROSITE" id="PS00678">
    <property type="entry name" value="WD_REPEATS_1"/>
    <property type="match status" value="1"/>
</dbReference>
<dbReference type="Gene3D" id="3.40.50.300">
    <property type="entry name" value="P-loop containing nucleotide triphosphate hydrolases"/>
    <property type="match status" value="1"/>
</dbReference>
<dbReference type="Gene3D" id="2.130.10.10">
    <property type="entry name" value="YVTN repeat-like/Quinoprotein amine dehydrogenase"/>
    <property type="match status" value="3"/>
</dbReference>
<evidence type="ECO:0000313" key="6">
    <source>
        <dbReference type="EMBL" id="PTB72809.1"/>
    </source>
</evidence>
<dbReference type="SUPFAM" id="SSF50978">
    <property type="entry name" value="WD40 repeat-like"/>
    <property type="match status" value="2"/>
</dbReference>
<evidence type="ECO:0000256" key="2">
    <source>
        <dbReference type="ARBA" id="ARBA00022737"/>
    </source>
</evidence>
<dbReference type="InterPro" id="IPR015943">
    <property type="entry name" value="WD40/YVTN_repeat-like_dom_sf"/>
</dbReference>
<protein>
    <submittedName>
        <fullName evidence="6">WD40 repeat-like protein</fullName>
    </submittedName>
</protein>
<dbReference type="STRING" id="983965.A0A2T4BU18"/>
<dbReference type="PANTHER" id="PTHR19879:SF9">
    <property type="entry name" value="TRANSCRIPTION INITIATION FACTOR TFIID SUBUNIT 5"/>
    <property type="match status" value="1"/>
</dbReference>
<dbReference type="PRINTS" id="PR00320">
    <property type="entry name" value="GPROTEINBRPT"/>
</dbReference>
<evidence type="ECO:0000256" key="3">
    <source>
        <dbReference type="PROSITE-ProRule" id="PRU00221"/>
    </source>
</evidence>
<gene>
    <name evidence="6" type="ORF">M440DRAFT_1465435</name>
</gene>
<keyword evidence="1 3" id="KW-0853">WD repeat</keyword>
<dbReference type="PROSITE" id="PS50294">
    <property type="entry name" value="WD_REPEATS_REGION"/>
    <property type="match status" value="2"/>
</dbReference>
<dbReference type="InterPro" id="IPR027417">
    <property type="entry name" value="P-loop_NTPase"/>
</dbReference>
<dbReference type="InterPro" id="IPR019775">
    <property type="entry name" value="WD40_repeat_CS"/>
</dbReference>
<dbReference type="InterPro" id="IPR001680">
    <property type="entry name" value="WD40_rpt"/>
</dbReference>
<feature type="region of interest" description="Disordered" evidence="4">
    <location>
        <begin position="1"/>
        <end position="60"/>
    </location>
</feature>
<dbReference type="EMBL" id="KZ679140">
    <property type="protein sequence ID" value="PTB72809.1"/>
    <property type="molecule type" value="Genomic_DNA"/>
</dbReference>
<feature type="domain" description="NACHT" evidence="5">
    <location>
        <begin position="437"/>
        <end position="548"/>
    </location>
</feature>
<accession>A0A2T4BU18</accession>
<dbReference type="PROSITE" id="PS50837">
    <property type="entry name" value="NACHT"/>
    <property type="match status" value="1"/>
</dbReference>
<evidence type="ECO:0000259" key="5">
    <source>
        <dbReference type="PROSITE" id="PS50837"/>
    </source>
</evidence>
<feature type="repeat" description="WD" evidence="3">
    <location>
        <begin position="1058"/>
        <end position="1099"/>
    </location>
</feature>
<dbReference type="InterPro" id="IPR031359">
    <property type="entry name" value="NACHT_N"/>
</dbReference>
<dbReference type="Proteomes" id="UP000240760">
    <property type="component" value="Unassembled WGS sequence"/>
</dbReference>
<organism evidence="6 7">
    <name type="scientific">Trichoderma longibrachiatum ATCC 18648</name>
    <dbReference type="NCBI Taxonomy" id="983965"/>
    <lineage>
        <taxon>Eukaryota</taxon>
        <taxon>Fungi</taxon>
        <taxon>Dikarya</taxon>
        <taxon>Ascomycota</taxon>
        <taxon>Pezizomycotina</taxon>
        <taxon>Sordariomycetes</taxon>
        <taxon>Hypocreomycetidae</taxon>
        <taxon>Hypocreales</taxon>
        <taxon>Hypocreaceae</taxon>
        <taxon>Trichoderma</taxon>
    </lineage>
</organism>
<name>A0A2T4BU18_TRILO</name>
<dbReference type="Pfam" id="PF24883">
    <property type="entry name" value="NPHP3_N"/>
    <property type="match status" value="1"/>
</dbReference>
<feature type="repeat" description="WD" evidence="3">
    <location>
        <begin position="854"/>
        <end position="895"/>
    </location>
</feature>
<feature type="repeat" description="WD" evidence="3">
    <location>
        <begin position="1100"/>
        <end position="1131"/>
    </location>
</feature>
<keyword evidence="7" id="KW-1185">Reference proteome</keyword>
<dbReference type="InterPro" id="IPR056884">
    <property type="entry name" value="NPHP3-like_N"/>
</dbReference>
<evidence type="ECO:0000313" key="7">
    <source>
        <dbReference type="Proteomes" id="UP000240760"/>
    </source>
</evidence>
<dbReference type="Pfam" id="PF17100">
    <property type="entry name" value="NACHT_N"/>
    <property type="match status" value="1"/>
</dbReference>
<dbReference type="InterPro" id="IPR020472">
    <property type="entry name" value="WD40_PAC1"/>
</dbReference>
<dbReference type="Pfam" id="PF00400">
    <property type="entry name" value="WD40"/>
    <property type="match status" value="4"/>
</dbReference>
<dbReference type="InterPro" id="IPR036322">
    <property type="entry name" value="WD40_repeat_dom_sf"/>
</dbReference>
<reference evidence="6 7" key="1">
    <citation type="submission" date="2016-07" db="EMBL/GenBank/DDBJ databases">
        <title>Multiple horizontal gene transfer events from other fungi enriched the ability of initially mycotrophic Trichoderma (Ascomycota) to feed on dead plant biomass.</title>
        <authorList>
            <consortium name="DOE Joint Genome Institute"/>
            <person name="Aerts A."/>
            <person name="Atanasova L."/>
            <person name="Chenthamara K."/>
            <person name="Zhang J."/>
            <person name="Grujic M."/>
            <person name="Henrissat B."/>
            <person name="Kuo A."/>
            <person name="Salamov A."/>
            <person name="Lipzen A."/>
            <person name="Labutti K."/>
            <person name="Barry K."/>
            <person name="Miao Y."/>
            <person name="Rahimi M.J."/>
            <person name="Shen Q."/>
            <person name="Grigoriev I.V."/>
            <person name="Kubicek C.P."/>
            <person name="Druzhinina I.S."/>
        </authorList>
    </citation>
    <scope>NUCLEOTIDE SEQUENCE [LARGE SCALE GENOMIC DNA]</scope>
    <source>
        <strain evidence="6 7">ATCC 18648</strain>
    </source>
</reference>
<dbReference type="InterPro" id="IPR007111">
    <property type="entry name" value="NACHT_NTPase"/>
</dbReference>
<dbReference type="PROSITE" id="PS50082">
    <property type="entry name" value="WD_REPEATS_2"/>
    <property type="match status" value="3"/>
</dbReference>
<dbReference type="OrthoDB" id="4896543at2759"/>
<evidence type="ECO:0000256" key="1">
    <source>
        <dbReference type="ARBA" id="ARBA00022574"/>
    </source>
</evidence>
<dbReference type="PANTHER" id="PTHR19879">
    <property type="entry name" value="TRANSCRIPTION INITIATION FACTOR TFIID"/>
    <property type="match status" value="1"/>
</dbReference>
<sequence>MWRFLKSKTNHTDQSPGDKAGDAIRGRKRDHILSFFDGSSSRSPSRSKSVDGGSQCQPPHNRATSVLAIYALRAASGASEAPGPERSPHAVDASITKETMSHSEVMEMINPLTPKEIPITKGCPRDAVSPQGLWDEAYDKLKSEEPELIKGYERILSNVLQSLQHDQEDSSQVTIKSNSDSRRAQLLDVIKSSQKKIEREGKVKENIGQVLSVISSLNSTIQAAIQAAPQAALPWSIVFMSLEVIRNPMKEFEENIEGLTYVTTRMDWYWNLADSLLGGVESVDNGTASNMQDAMCSRLVELYKELLAFQIKSICSFHRNRGLAILRDMAKWDDWASNLQAVRTLEIRVQGDYTAYTAFEQTNIGRQMRDLLEKLVKRQPKELGPQAKQCLQDLHITDPRLDRDRIMSSKGGLLQASYQWLLEDSTVRQWRQEQQTCLLWIKGDPGKGKTMMLCGLSQELEDAREGPSLLSYFFCQATIPTLNTATAVLRGLLYLLDEYEKVGDRKLFEGVNSWFALIEIFKRILQDQLLQNSCFIVDALDECSDRDRLLDLIVESCAMSTYSLTIDFRSWSLSRTIRASRETSDPSSILQRSNGTFLWAALVIEELKNLETYEDEREVLQFLDKMPSGLPELYDRMIAQIKQLASNMDRADLKGNLARPETLRKLIQMCGSFFTIQNQTIYFSHQSAKDYLVQRGNQIIHYDIYSRSVGALKSQGGLRTNIYALTYPGAKTEEISPPHPDPLEHIQYCCVYWLQHFWDSVEASRTPETGAIEDVYTFLQQHLLHWFEALSLLKSLQTGILLLQRLSALPIVYVSALIFSPRQSEIRQHFQSALSWLKHLPHVDDNWGSCLMTLEGHTNTVTSTAFSDDSRFLASSSNDKTIRVWDLTTGDTIHVFETQRACSVKLSDNCKWLASTSHGQLSVWDIESGNHMYSLALFAHYGETPLDQLVPFSGYRLDIPIWNSTTGKPVEKLPLTLNELYDTTFSLSSDSTYLAQRMGLNQVQITNHLTRNVTHSLQDYIDIVVAIIFSPNANYLALWYSTNRAQIWHITSDQAILILERHEEASSIAFSQDSELLCIGYPNGRVKVWSLEDGTELQLHIGHIQPVTWVAFSKDSKLLATASRDSTIKVWPTISGKQNLLGRFGWPDHGSIALSDDGRLIAAGDKRGVIKIWDRLLHRSLEKFELKSEGRYPPALAFSRDCKLLVILGVADTQNLFIDIRTVGGEPKSRLLVPSSGKRRFEPRAMSITFSPDFAFVAVTYLQFHPLTYDFPISIWDIRAGKRVHDLIPPPDDRFFWPYRLHFTETSLYIQDATSCLKWAEEGSEPEEWCSSTARMRHTGDHPGIGYTYDTNSGCITWNGKDVIWLPTDFRPESPMSANYSTFSTTSFEVLIESPLRGSLLFSFEKPPADLLDWTPWKSSELFKGVP</sequence>
<dbReference type="SMART" id="SM00320">
    <property type="entry name" value="WD40"/>
    <property type="match status" value="6"/>
</dbReference>